<keyword evidence="7 8" id="KW-0472">Membrane</keyword>
<dbReference type="PANTHER" id="PTHR36838:SF1">
    <property type="entry name" value="SLR1864 PROTEIN"/>
    <property type="match status" value="1"/>
</dbReference>
<evidence type="ECO:0000256" key="8">
    <source>
        <dbReference type="SAM" id="Phobius"/>
    </source>
</evidence>
<accession>A0ABS2ZF08</accession>
<reference evidence="9 10" key="1">
    <citation type="submission" date="2021-01" db="EMBL/GenBank/DDBJ databases">
        <title>Genome Sequencing of Type Strains.</title>
        <authorList>
            <person name="Lemaire J.F."/>
            <person name="Inderbitzin P."/>
            <person name="Collins S.B."/>
            <person name="Wespe N."/>
            <person name="Knight-Connoni V."/>
        </authorList>
    </citation>
    <scope>NUCLEOTIDE SEQUENCE [LARGE SCALE GENOMIC DNA]</scope>
    <source>
        <strain evidence="9 10">DSM 14730</strain>
    </source>
</reference>
<feature type="transmembrane region" description="Helical" evidence="8">
    <location>
        <begin position="67"/>
        <end position="89"/>
    </location>
</feature>
<keyword evidence="10" id="KW-1185">Reference proteome</keyword>
<evidence type="ECO:0000313" key="10">
    <source>
        <dbReference type="Proteomes" id="UP001319060"/>
    </source>
</evidence>
<feature type="transmembrane region" description="Helical" evidence="8">
    <location>
        <begin position="163"/>
        <end position="187"/>
    </location>
</feature>
<dbReference type="Proteomes" id="UP001319060">
    <property type="component" value="Unassembled WGS sequence"/>
</dbReference>
<evidence type="ECO:0000256" key="1">
    <source>
        <dbReference type="ARBA" id="ARBA00004651"/>
    </source>
</evidence>
<feature type="transmembrane region" description="Helical" evidence="8">
    <location>
        <begin position="199"/>
        <end position="216"/>
    </location>
</feature>
<name>A0ABS2ZF08_9BACL</name>
<keyword evidence="4" id="KW-1003">Cell membrane</keyword>
<protein>
    <submittedName>
        <fullName evidence="9">AEC family transporter</fullName>
    </submittedName>
</protein>
<evidence type="ECO:0000256" key="3">
    <source>
        <dbReference type="ARBA" id="ARBA00022448"/>
    </source>
</evidence>
<comment type="subcellular location">
    <subcellularLocation>
        <location evidence="1">Cell membrane</location>
        <topology evidence="1">Multi-pass membrane protein</topology>
    </subcellularLocation>
</comment>
<comment type="caution">
    <text evidence="9">The sequence shown here is derived from an EMBL/GenBank/DDBJ whole genome shotgun (WGS) entry which is preliminary data.</text>
</comment>
<organism evidence="9 10">
    <name type="scientific">Fictibacillus barbaricus</name>
    <dbReference type="NCBI Taxonomy" id="182136"/>
    <lineage>
        <taxon>Bacteria</taxon>
        <taxon>Bacillati</taxon>
        <taxon>Bacillota</taxon>
        <taxon>Bacilli</taxon>
        <taxon>Bacillales</taxon>
        <taxon>Fictibacillaceae</taxon>
        <taxon>Fictibacillus</taxon>
    </lineage>
</organism>
<dbReference type="RefSeq" id="WP_188400595.1">
    <property type="nucleotide sequence ID" value="NZ_BMCE01000001.1"/>
</dbReference>
<comment type="similarity">
    <text evidence="2">Belongs to the auxin efflux carrier (TC 2.A.69) family.</text>
</comment>
<feature type="transmembrane region" description="Helical" evidence="8">
    <location>
        <begin position="228"/>
        <end position="249"/>
    </location>
</feature>
<evidence type="ECO:0000256" key="5">
    <source>
        <dbReference type="ARBA" id="ARBA00022692"/>
    </source>
</evidence>
<keyword evidence="6 8" id="KW-1133">Transmembrane helix</keyword>
<sequence>MTDFVPFILELSLLYSIAFLGYILRKKEVLPQGSEKILTAIILNVTLPALILYGMDVPFSVENVKQFAWLSLMSVFVLTASSIISWWTVKQLRPEKEQKNALEGIMIFGNQGFLGIAVSFLLFGKEGVFFVTLFNFVYLLFIWTYAIYLFARNSEIVQWHRVFINPGVTSTLAGFVLMILPGTLPIVVSNTLELTGKPTVPLSMLLIGVLLGSMSSDKLEGYLMNKHLWLASFYKLLLFPFLLFPFALFPLPFQLFAAAILTAGMPSAPTISMYAQTYNEDASFAAAGVALSTILSFLTIPALYGLVLVISSFS</sequence>
<evidence type="ECO:0000256" key="2">
    <source>
        <dbReference type="ARBA" id="ARBA00010145"/>
    </source>
</evidence>
<feature type="transmembrane region" description="Helical" evidence="8">
    <location>
        <begin position="101"/>
        <end position="123"/>
    </location>
</feature>
<keyword evidence="3" id="KW-0813">Transport</keyword>
<dbReference type="Gene3D" id="1.20.1530.20">
    <property type="match status" value="1"/>
</dbReference>
<dbReference type="InterPro" id="IPR038770">
    <property type="entry name" value="Na+/solute_symporter_sf"/>
</dbReference>
<evidence type="ECO:0000256" key="4">
    <source>
        <dbReference type="ARBA" id="ARBA00022475"/>
    </source>
</evidence>
<feature type="transmembrane region" description="Helical" evidence="8">
    <location>
        <begin position="129"/>
        <end position="151"/>
    </location>
</feature>
<feature type="transmembrane region" description="Helical" evidence="8">
    <location>
        <begin position="255"/>
        <end position="275"/>
    </location>
</feature>
<feature type="transmembrane region" description="Helical" evidence="8">
    <location>
        <begin position="37"/>
        <end position="55"/>
    </location>
</feature>
<keyword evidence="5 8" id="KW-0812">Transmembrane</keyword>
<dbReference type="InterPro" id="IPR004776">
    <property type="entry name" value="Mem_transp_PIN-like"/>
</dbReference>
<gene>
    <name evidence="9" type="ORF">JYA64_13185</name>
</gene>
<evidence type="ECO:0000256" key="7">
    <source>
        <dbReference type="ARBA" id="ARBA00023136"/>
    </source>
</evidence>
<evidence type="ECO:0000313" key="9">
    <source>
        <dbReference type="EMBL" id="MBN3546252.1"/>
    </source>
</evidence>
<feature type="transmembrane region" description="Helical" evidence="8">
    <location>
        <begin position="6"/>
        <end position="25"/>
    </location>
</feature>
<dbReference type="Pfam" id="PF03547">
    <property type="entry name" value="Mem_trans"/>
    <property type="match status" value="1"/>
</dbReference>
<proteinExistence type="inferred from homology"/>
<evidence type="ECO:0000256" key="6">
    <source>
        <dbReference type="ARBA" id="ARBA00022989"/>
    </source>
</evidence>
<feature type="transmembrane region" description="Helical" evidence="8">
    <location>
        <begin position="287"/>
        <end position="310"/>
    </location>
</feature>
<dbReference type="PANTHER" id="PTHR36838">
    <property type="entry name" value="AUXIN EFFLUX CARRIER FAMILY PROTEIN"/>
    <property type="match status" value="1"/>
</dbReference>
<dbReference type="EMBL" id="JAFHKS010000044">
    <property type="protein sequence ID" value="MBN3546252.1"/>
    <property type="molecule type" value="Genomic_DNA"/>
</dbReference>